<dbReference type="OrthoDB" id="5425161at2759"/>
<proteinExistence type="predicted"/>
<accession>A0A1D1UIU2</accession>
<feature type="domain" description="DDE-1" evidence="2">
    <location>
        <begin position="62"/>
        <end position="194"/>
    </location>
</feature>
<evidence type="ECO:0000256" key="1">
    <source>
        <dbReference type="SAM" id="MobiDB-lite"/>
    </source>
</evidence>
<protein>
    <recommendedName>
        <fullName evidence="2">DDE-1 domain-containing protein</fullName>
    </recommendedName>
</protein>
<dbReference type="EMBL" id="BDGG01000001">
    <property type="protein sequence ID" value="GAU89626.1"/>
    <property type="molecule type" value="Genomic_DNA"/>
</dbReference>
<evidence type="ECO:0000313" key="4">
    <source>
        <dbReference type="Proteomes" id="UP000186922"/>
    </source>
</evidence>
<name>A0A1D1UIU2_RAMVA</name>
<reference evidence="3 4" key="1">
    <citation type="journal article" date="2016" name="Nat. Commun.">
        <title>Extremotolerant tardigrade genome and improved radiotolerance of human cultured cells by tardigrade-unique protein.</title>
        <authorList>
            <person name="Hashimoto T."/>
            <person name="Horikawa D.D."/>
            <person name="Saito Y."/>
            <person name="Kuwahara H."/>
            <person name="Kozuka-Hata H."/>
            <person name="Shin-I T."/>
            <person name="Minakuchi Y."/>
            <person name="Ohishi K."/>
            <person name="Motoyama A."/>
            <person name="Aizu T."/>
            <person name="Enomoto A."/>
            <person name="Kondo K."/>
            <person name="Tanaka S."/>
            <person name="Hara Y."/>
            <person name="Koshikawa S."/>
            <person name="Sagara H."/>
            <person name="Miura T."/>
            <person name="Yokobori S."/>
            <person name="Miyagawa K."/>
            <person name="Suzuki Y."/>
            <person name="Kubo T."/>
            <person name="Oyama M."/>
            <person name="Kohara Y."/>
            <person name="Fujiyama A."/>
            <person name="Arakawa K."/>
            <person name="Katayama T."/>
            <person name="Toyoda A."/>
            <person name="Kunieda T."/>
        </authorList>
    </citation>
    <scope>NUCLEOTIDE SEQUENCE [LARGE SCALE GENOMIC DNA]</scope>
    <source>
        <strain evidence="3 4">YOKOZUNA-1</strain>
    </source>
</reference>
<dbReference type="Pfam" id="PF03184">
    <property type="entry name" value="DDE_1"/>
    <property type="match status" value="1"/>
</dbReference>
<keyword evidence="4" id="KW-1185">Reference proteome</keyword>
<sequence length="473" mass="51849">MEVCDEYISKLQVLNSGGFLDSAEQVWNLDETAFQASELFDKVVGIKGMKQIPSQYNGNAKECVTVLPCGNAGGLQLKFLALYAGKLHLQSRLGDTHSMCYQAVNDSGYMDQLIFANYIKKVVFPAMTSMKNVIFADGHFSHINNLLLVRYCREFFEETGTRVEVFCFPAGQTCRLQPFDVSSFGPIKKKWADYLRDRRAKGGMVTKDNFLSHLVILGFKTEGCLERFAFNVGPTLQSGFARCGLFPFSPETIRGTVKLFNDPTVNASRIRQIEPGQDHEELFELLRRRYGITSDIHHEKVRDCVENVQKGTTSSKVLAGALAKSLMDDAPKKKRKQKNTMLNLTSGAMVTSDEIVKTAEMIQAENLGKKAALKATNAAEKAGRQAGEKVASKAAEKVATRAAKAAEKEAEKAAKAAERTAKAVGKAAVKAAKAVAKAAAKLSARDAKASRVSKRKAAEPASMISFSSKRFKQ</sequence>
<feature type="compositionally biased region" description="Polar residues" evidence="1">
    <location>
        <begin position="464"/>
        <end position="473"/>
    </location>
</feature>
<gene>
    <name evidence="3" type="primary">RvY_02156-1</name>
    <name evidence="3" type="synonym">RvY_02156.1</name>
    <name evidence="3" type="ORF">RvY_02156</name>
</gene>
<evidence type="ECO:0000313" key="3">
    <source>
        <dbReference type="EMBL" id="GAU89626.1"/>
    </source>
</evidence>
<comment type="caution">
    <text evidence="3">The sequence shown here is derived from an EMBL/GenBank/DDBJ whole genome shotgun (WGS) entry which is preliminary data.</text>
</comment>
<evidence type="ECO:0000259" key="2">
    <source>
        <dbReference type="Pfam" id="PF03184"/>
    </source>
</evidence>
<feature type="region of interest" description="Disordered" evidence="1">
    <location>
        <begin position="441"/>
        <end position="473"/>
    </location>
</feature>
<dbReference type="GO" id="GO:0003676">
    <property type="term" value="F:nucleic acid binding"/>
    <property type="evidence" value="ECO:0007669"/>
    <property type="project" value="InterPro"/>
</dbReference>
<dbReference type="Proteomes" id="UP000186922">
    <property type="component" value="Unassembled WGS sequence"/>
</dbReference>
<dbReference type="AlphaFoldDB" id="A0A1D1UIU2"/>
<dbReference type="InterPro" id="IPR004875">
    <property type="entry name" value="DDE_SF_endonuclease_dom"/>
</dbReference>
<organism evidence="3 4">
    <name type="scientific">Ramazzottius varieornatus</name>
    <name type="common">Water bear</name>
    <name type="synonym">Tardigrade</name>
    <dbReference type="NCBI Taxonomy" id="947166"/>
    <lineage>
        <taxon>Eukaryota</taxon>
        <taxon>Metazoa</taxon>
        <taxon>Ecdysozoa</taxon>
        <taxon>Tardigrada</taxon>
        <taxon>Eutardigrada</taxon>
        <taxon>Parachela</taxon>
        <taxon>Hypsibioidea</taxon>
        <taxon>Ramazzottiidae</taxon>
        <taxon>Ramazzottius</taxon>
    </lineage>
</organism>